<organism evidence="3 4">
    <name type="scientific">Dyella kyungheensis</name>
    <dbReference type="NCBI Taxonomy" id="1242174"/>
    <lineage>
        <taxon>Bacteria</taxon>
        <taxon>Pseudomonadati</taxon>
        <taxon>Pseudomonadota</taxon>
        <taxon>Gammaproteobacteria</taxon>
        <taxon>Lysobacterales</taxon>
        <taxon>Rhodanobacteraceae</taxon>
        <taxon>Dyella</taxon>
    </lineage>
</organism>
<evidence type="ECO:0000313" key="3">
    <source>
        <dbReference type="EMBL" id="MBM7122929.1"/>
    </source>
</evidence>
<feature type="region of interest" description="Disordered" evidence="1">
    <location>
        <begin position="255"/>
        <end position="279"/>
    </location>
</feature>
<dbReference type="Proteomes" id="UP001430065">
    <property type="component" value="Unassembled WGS sequence"/>
</dbReference>
<reference evidence="3 4" key="1">
    <citation type="submission" date="2020-10" db="EMBL/GenBank/DDBJ databases">
        <title>Phylogeny of dyella-like bacteria.</title>
        <authorList>
            <person name="Fu J."/>
        </authorList>
    </citation>
    <scope>NUCLEOTIDE SEQUENCE [LARGE SCALE GENOMIC DNA]</scope>
    <source>
        <strain evidence="3 4">THG-B117</strain>
    </source>
</reference>
<dbReference type="Pfam" id="PF11101">
    <property type="entry name" value="DUF2884"/>
    <property type="match status" value="1"/>
</dbReference>
<feature type="chain" id="PRO_5045598730" evidence="2">
    <location>
        <begin position="23"/>
        <end position="279"/>
    </location>
</feature>
<gene>
    <name evidence="3" type="ORF">ISP20_17315</name>
</gene>
<evidence type="ECO:0000256" key="1">
    <source>
        <dbReference type="SAM" id="MobiDB-lite"/>
    </source>
</evidence>
<dbReference type="EMBL" id="JADIKC010000007">
    <property type="protein sequence ID" value="MBM7122929.1"/>
    <property type="molecule type" value="Genomic_DNA"/>
</dbReference>
<comment type="caution">
    <text evidence="3">The sequence shown here is derived from an EMBL/GenBank/DDBJ whole genome shotgun (WGS) entry which is preliminary data.</text>
</comment>
<feature type="signal peptide" evidence="2">
    <location>
        <begin position="1"/>
        <end position="22"/>
    </location>
</feature>
<keyword evidence="2" id="KW-0732">Signal</keyword>
<accession>A0ABS2JWF3</accession>
<proteinExistence type="predicted"/>
<dbReference type="InterPro" id="IPR021307">
    <property type="entry name" value="DUF2884"/>
</dbReference>
<evidence type="ECO:0000256" key="2">
    <source>
        <dbReference type="SAM" id="SignalP"/>
    </source>
</evidence>
<keyword evidence="4" id="KW-1185">Reference proteome</keyword>
<sequence length="279" mass="30447">MRITMMACAMAAGLTLGGSLHAHDFQVHDGHCGYSTAYDVQVMPSGIGFHRDAGQPVDVFMHDGHLRVNDREVAVNSEDATRLRDYEQQVRQLLPEVAGIAREGVNIGFAAMRTVLMTFAENDDERRRMVGRLDENHQQALARLDAGLGQGVWKSDDMEAVVEKSVEDSVSDLVSKVAGQAVSAALSGDQSKVAALEARADSLDKSIDREVNKRANELDKRAEALCPRLSSLDALQRQFQFRLQDGSRLQLLAYDNKTNNKKLTPATDSARAGGGESAH</sequence>
<protein>
    <submittedName>
        <fullName evidence="3">DUF2884 family protein</fullName>
    </submittedName>
</protein>
<dbReference type="RefSeq" id="WP_204637343.1">
    <property type="nucleotide sequence ID" value="NZ_JADIKC010000007.1"/>
</dbReference>
<name>A0ABS2JWF3_9GAMM</name>
<evidence type="ECO:0000313" key="4">
    <source>
        <dbReference type="Proteomes" id="UP001430065"/>
    </source>
</evidence>